<dbReference type="RefSeq" id="WP_202658320.1">
    <property type="nucleotide sequence ID" value="NZ_JAESVP010000002.1"/>
</dbReference>
<dbReference type="AlphaFoldDB" id="A0A8J7ST23"/>
<comment type="caution">
    <text evidence="1">The sequence shown here is derived from an EMBL/GenBank/DDBJ whole genome shotgun (WGS) entry which is preliminary data.</text>
</comment>
<proteinExistence type="predicted"/>
<keyword evidence="2" id="KW-1185">Reference proteome</keyword>
<dbReference type="Proteomes" id="UP000619033">
    <property type="component" value="Unassembled WGS sequence"/>
</dbReference>
<dbReference type="Pfam" id="PF04268">
    <property type="entry name" value="SoxG"/>
    <property type="match status" value="1"/>
</dbReference>
<evidence type="ECO:0000313" key="2">
    <source>
        <dbReference type="Proteomes" id="UP000619033"/>
    </source>
</evidence>
<organism evidence="1 2">
    <name type="scientific">Fuscibacter oryzae</name>
    <dbReference type="NCBI Taxonomy" id="2803939"/>
    <lineage>
        <taxon>Bacteria</taxon>
        <taxon>Pseudomonadati</taxon>
        <taxon>Pseudomonadota</taxon>
        <taxon>Alphaproteobacteria</taxon>
        <taxon>Rhodobacterales</taxon>
        <taxon>Paracoccaceae</taxon>
        <taxon>Fuscibacter</taxon>
    </lineage>
</organism>
<dbReference type="InterPro" id="IPR007375">
    <property type="entry name" value="SoxG"/>
</dbReference>
<accession>A0A8J7ST23</accession>
<dbReference type="InterPro" id="IPR027266">
    <property type="entry name" value="TrmE/GcvT-like"/>
</dbReference>
<gene>
    <name evidence="1" type="ORF">JI744_03520</name>
</gene>
<dbReference type="SUPFAM" id="SSF103025">
    <property type="entry name" value="Folate-binding domain"/>
    <property type="match status" value="1"/>
</dbReference>
<dbReference type="Gene3D" id="3.30.1360.120">
    <property type="entry name" value="Probable tRNA modification gtpase trme, domain 1"/>
    <property type="match status" value="1"/>
</dbReference>
<sequence>MPELIAKTALLGKKPVTFAGTTLAEGDAGPVASIALFPGQDKAAAKALKPLAFPAPNSFTESEAARLVWTGRDQAFLIGAEPPALGGIAAVTDQSGGWATLTLTGPMAVEALMRLVPLDLRATFAVGQAARAPLGHMQSILFRTAPDSFTLMVFRSMARTAWHEIEVALRSLAARAALA</sequence>
<protein>
    <submittedName>
        <fullName evidence="1">Sarcosine oxidase subunit gamma</fullName>
    </submittedName>
</protein>
<evidence type="ECO:0000313" key="1">
    <source>
        <dbReference type="EMBL" id="MBL4927167.1"/>
    </source>
</evidence>
<reference evidence="1" key="1">
    <citation type="submission" date="2021-01" db="EMBL/GenBank/DDBJ databases">
        <title>Genome seq and assembly of Tabrizicola sp. KVB23.</title>
        <authorList>
            <person name="Chhetri G."/>
        </authorList>
    </citation>
    <scope>NUCLEOTIDE SEQUENCE</scope>
    <source>
        <strain evidence="1">KVB23</strain>
    </source>
</reference>
<dbReference type="EMBL" id="JAESVP010000002">
    <property type="protein sequence ID" value="MBL4927167.1"/>
    <property type="molecule type" value="Genomic_DNA"/>
</dbReference>
<name>A0A8J7ST23_9RHOB</name>